<protein>
    <submittedName>
        <fullName evidence="2">Uncharacterized protein</fullName>
    </submittedName>
</protein>
<evidence type="ECO:0000313" key="1">
    <source>
        <dbReference type="Proteomes" id="UP000036681"/>
    </source>
</evidence>
<dbReference type="Proteomes" id="UP000036681">
    <property type="component" value="Unplaced"/>
</dbReference>
<evidence type="ECO:0000313" key="2">
    <source>
        <dbReference type="WBParaSite" id="ALUE_0000402001-mRNA-1"/>
    </source>
</evidence>
<reference evidence="2" key="1">
    <citation type="submission" date="2017-02" db="UniProtKB">
        <authorList>
            <consortium name="WormBaseParasite"/>
        </authorList>
    </citation>
    <scope>IDENTIFICATION</scope>
</reference>
<accession>A0A0M3HPW6</accession>
<keyword evidence="1" id="KW-1185">Reference proteome</keyword>
<sequence length="95" mass="11204">MNGEKMRDLALGRRAGEEIYESSRPRRSERRRAMNSIKNRARLAGKEKTRKWIKDFLSAESAISYLFLRVPCFAAPKARVFYHFVDNRLERRGRG</sequence>
<organism evidence="1 2">
    <name type="scientific">Ascaris lumbricoides</name>
    <name type="common">Giant roundworm</name>
    <dbReference type="NCBI Taxonomy" id="6252"/>
    <lineage>
        <taxon>Eukaryota</taxon>
        <taxon>Metazoa</taxon>
        <taxon>Ecdysozoa</taxon>
        <taxon>Nematoda</taxon>
        <taxon>Chromadorea</taxon>
        <taxon>Rhabditida</taxon>
        <taxon>Spirurina</taxon>
        <taxon>Ascaridomorpha</taxon>
        <taxon>Ascaridoidea</taxon>
        <taxon>Ascarididae</taxon>
        <taxon>Ascaris</taxon>
    </lineage>
</organism>
<dbReference type="AlphaFoldDB" id="A0A0M3HPW6"/>
<name>A0A0M3HPW6_ASCLU</name>
<dbReference type="WBParaSite" id="ALUE_0000402001-mRNA-1">
    <property type="protein sequence ID" value="ALUE_0000402001-mRNA-1"/>
    <property type="gene ID" value="ALUE_0000402001"/>
</dbReference>
<proteinExistence type="predicted"/>